<dbReference type="GO" id="GO:0005763">
    <property type="term" value="C:mitochondrial small ribosomal subunit"/>
    <property type="evidence" value="ECO:0007669"/>
    <property type="project" value="InterPro"/>
</dbReference>
<gene>
    <name evidence="12" type="primary">MRPS26</name>
</gene>
<dbReference type="Pfam" id="PF14943">
    <property type="entry name" value="MRP-S26"/>
    <property type="match status" value="1"/>
</dbReference>
<keyword evidence="11" id="KW-1185">Reference proteome</keyword>
<evidence type="ECO:0000313" key="11">
    <source>
        <dbReference type="Proteomes" id="UP001190640"/>
    </source>
</evidence>
<evidence type="ECO:0000256" key="4">
    <source>
        <dbReference type="ARBA" id="ARBA00022980"/>
    </source>
</evidence>
<proteinExistence type="inferred from homology"/>
<dbReference type="Proteomes" id="UP001190640">
    <property type="component" value="Chromosome 10"/>
</dbReference>
<dbReference type="PANTHER" id="PTHR21035:SF2">
    <property type="entry name" value="SMALL RIBOSOMAL SUBUNIT PROTEIN MS26"/>
    <property type="match status" value="1"/>
</dbReference>
<dbReference type="AlphaFoldDB" id="A0AA97JZ39"/>
<feature type="region of interest" description="Disordered" evidence="10">
    <location>
        <begin position="28"/>
        <end position="50"/>
    </location>
</feature>
<keyword evidence="5" id="KW-0496">Mitochondrion</keyword>
<organism evidence="11 12">
    <name type="scientific">Eublepharis macularius</name>
    <name type="common">Leopard gecko</name>
    <name type="synonym">Cyrtodactylus macularius</name>
    <dbReference type="NCBI Taxonomy" id="481883"/>
    <lineage>
        <taxon>Eukaryota</taxon>
        <taxon>Metazoa</taxon>
        <taxon>Chordata</taxon>
        <taxon>Craniata</taxon>
        <taxon>Vertebrata</taxon>
        <taxon>Euteleostomi</taxon>
        <taxon>Lepidosauria</taxon>
        <taxon>Squamata</taxon>
        <taxon>Bifurcata</taxon>
        <taxon>Gekkota</taxon>
        <taxon>Eublepharidae</taxon>
        <taxon>Eublepharinae</taxon>
        <taxon>Eublepharis</taxon>
    </lineage>
</organism>
<evidence type="ECO:0000256" key="2">
    <source>
        <dbReference type="ARBA" id="ARBA00009672"/>
    </source>
</evidence>
<keyword evidence="3" id="KW-0809">Transit peptide</keyword>
<comment type="similarity">
    <text evidence="2">Belongs to the mitochondrion-specific ribosomal protein mS26 family.</text>
</comment>
<sequence>MLRSLQASQGPASALLSGRFPALPLLTAPMRGRKSRTDPPAKSKAGRIKVPPPVDPAELLVVRERYRQYGRLMKAIRSVFKQELMQQRYDETFGELGRQRQEAIVKEHQQLMAWNDAENQRLQQRREERLRKEKAEEEQQQLLRAQKEAALLEEFLKEKEGEVLQLQEEAKNFITPDNLDQRIEECLNNPRNYNFAIDKDGRIAKRSVLS</sequence>
<name>A0AA97JZ39_EUBMA</name>
<evidence type="ECO:0000256" key="9">
    <source>
        <dbReference type="SAM" id="Coils"/>
    </source>
</evidence>
<keyword evidence="6" id="KW-0687">Ribonucleoprotein</keyword>
<dbReference type="CTD" id="64949"/>
<feature type="coiled-coil region" evidence="9">
    <location>
        <begin position="119"/>
        <end position="169"/>
    </location>
</feature>
<accession>A0AA97JZ39</accession>
<dbReference type="KEGG" id="emc:129336746"/>
<evidence type="ECO:0000313" key="12">
    <source>
        <dbReference type="RefSeq" id="XP_054846036.1"/>
    </source>
</evidence>
<evidence type="ECO:0000256" key="10">
    <source>
        <dbReference type="SAM" id="MobiDB-lite"/>
    </source>
</evidence>
<evidence type="ECO:0000256" key="7">
    <source>
        <dbReference type="ARBA" id="ARBA00035138"/>
    </source>
</evidence>
<protein>
    <recommendedName>
        <fullName evidence="7">Small ribosomal subunit protein mS26</fullName>
    </recommendedName>
    <alternativeName>
        <fullName evidence="8">28S ribosomal protein S26, mitochondrial</fullName>
    </alternativeName>
</protein>
<evidence type="ECO:0000256" key="3">
    <source>
        <dbReference type="ARBA" id="ARBA00022946"/>
    </source>
</evidence>
<reference evidence="12" key="1">
    <citation type="submission" date="2025-08" db="UniProtKB">
        <authorList>
            <consortium name="RefSeq"/>
        </authorList>
    </citation>
    <scope>IDENTIFICATION</scope>
    <source>
        <tissue evidence="12">Blood</tissue>
    </source>
</reference>
<evidence type="ECO:0000256" key="8">
    <source>
        <dbReference type="ARBA" id="ARBA00035344"/>
    </source>
</evidence>
<dbReference type="GeneID" id="129336746"/>
<evidence type="ECO:0000256" key="6">
    <source>
        <dbReference type="ARBA" id="ARBA00023274"/>
    </source>
</evidence>
<dbReference type="InterPro" id="IPR026140">
    <property type="entry name" value="Ribosomal_mS26"/>
</dbReference>
<keyword evidence="9" id="KW-0175">Coiled coil</keyword>
<dbReference type="RefSeq" id="XP_054846036.1">
    <property type="nucleotide sequence ID" value="XM_054990061.1"/>
</dbReference>
<evidence type="ECO:0000256" key="5">
    <source>
        <dbReference type="ARBA" id="ARBA00023128"/>
    </source>
</evidence>
<keyword evidence="4 12" id="KW-0689">Ribosomal protein</keyword>
<evidence type="ECO:0000256" key="1">
    <source>
        <dbReference type="ARBA" id="ARBA00004173"/>
    </source>
</evidence>
<comment type="subcellular location">
    <subcellularLocation>
        <location evidence="1">Mitochondrion</location>
    </subcellularLocation>
</comment>
<dbReference type="PANTHER" id="PTHR21035">
    <property type="entry name" value="28S RIBOSOMAL PROTEIN S26, MITOCHONDRIAL"/>
    <property type="match status" value="1"/>
</dbReference>